<keyword evidence="2" id="KW-1185">Reference proteome</keyword>
<dbReference type="EMBL" id="JACSDZ010000015">
    <property type="protein sequence ID" value="KAF7386181.1"/>
    <property type="molecule type" value="Genomic_DNA"/>
</dbReference>
<sequence length="167" mass="18947">MSEKGLCIYDRSRTYARVEGGKRRCRNAAWNVVYSAHKYPFLARASTGYTNTGTTTTTTTTIIITTSTSTSTSPAPAPTPPPLLPVMSFPQRSAFEHQKAEYFLMEKRAAPFRPVITIHEQNDNVEKIEKYDDYESFSEEHTMILWKDDSSLIVALLSYKCESLFDI</sequence>
<name>A0A834JCW7_VESGE</name>
<dbReference type="Proteomes" id="UP000617340">
    <property type="component" value="Unassembled WGS sequence"/>
</dbReference>
<accession>A0A834JCW7</accession>
<reference evidence="1" key="1">
    <citation type="journal article" date="2020" name="G3 (Bethesda)">
        <title>High-Quality Assemblies for Three Invasive Social Wasps from the &lt;i&gt;Vespula&lt;/i&gt; Genus.</title>
        <authorList>
            <person name="Harrop T.W.R."/>
            <person name="Guhlin J."/>
            <person name="McLaughlin G.M."/>
            <person name="Permina E."/>
            <person name="Stockwell P."/>
            <person name="Gilligan J."/>
            <person name="Le Lec M.F."/>
            <person name="Gruber M.A.M."/>
            <person name="Quinn O."/>
            <person name="Lovegrove M."/>
            <person name="Duncan E.J."/>
            <person name="Remnant E.J."/>
            <person name="Van Eeckhoven J."/>
            <person name="Graham B."/>
            <person name="Knapp R.A."/>
            <person name="Langford K.W."/>
            <person name="Kronenberg Z."/>
            <person name="Press M.O."/>
            <person name="Eacker S.M."/>
            <person name="Wilson-Rankin E.E."/>
            <person name="Purcell J."/>
            <person name="Lester P.J."/>
            <person name="Dearden P.K."/>
        </authorList>
    </citation>
    <scope>NUCLEOTIDE SEQUENCE</scope>
    <source>
        <strain evidence="1">Linc-1</strain>
    </source>
</reference>
<dbReference type="AlphaFoldDB" id="A0A834JCW7"/>
<organism evidence="1 2">
    <name type="scientific">Vespula germanica</name>
    <name type="common">German yellow jacket</name>
    <name type="synonym">Paravespula germanica</name>
    <dbReference type="NCBI Taxonomy" id="30212"/>
    <lineage>
        <taxon>Eukaryota</taxon>
        <taxon>Metazoa</taxon>
        <taxon>Ecdysozoa</taxon>
        <taxon>Arthropoda</taxon>
        <taxon>Hexapoda</taxon>
        <taxon>Insecta</taxon>
        <taxon>Pterygota</taxon>
        <taxon>Neoptera</taxon>
        <taxon>Endopterygota</taxon>
        <taxon>Hymenoptera</taxon>
        <taxon>Apocrita</taxon>
        <taxon>Aculeata</taxon>
        <taxon>Vespoidea</taxon>
        <taxon>Vespidae</taxon>
        <taxon>Vespinae</taxon>
        <taxon>Vespula</taxon>
    </lineage>
</organism>
<evidence type="ECO:0000313" key="1">
    <source>
        <dbReference type="EMBL" id="KAF7386181.1"/>
    </source>
</evidence>
<protein>
    <submittedName>
        <fullName evidence="1">Uncharacterized protein</fullName>
    </submittedName>
</protein>
<evidence type="ECO:0000313" key="2">
    <source>
        <dbReference type="Proteomes" id="UP000617340"/>
    </source>
</evidence>
<gene>
    <name evidence="1" type="ORF">HZH68_013313</name>
</gene>
<proteinExistence type="predicted"/>
<comment type="caution">
    <text evidence="1">The sequence shown here is derived from an EMBL/GenBank/DDBJ whole genome shotgun (WGS) entry which is preliminary data.</text>
</comment>